<gene>
    <name evidence="9" type="primary">ung</name>
    <name evidence="13" type="ORF">P343_09075</name>
</gene>
<dbReference type="FunFam" id="3.40.470.10:FF:000001">
    <property type="entry name" value="Uracil-DNA glycosylase"/>
    <property type="match status" value="1"/>
</dbReference>
<dbReference type="Pfam" id="PF03167">
    <property type="entry name" value="UDG"/>
    <property type="match status" value="1"/>
</dbReference>
<dbReference type="NCBIfam" id="NF003591">
    <property type="entry name" value="PRK05254.1-4"/>
    <property type="match status" value="1"/>
</dbReference>
<dbReference type="NCBIfam" id="NF003589">
    <property type="entry name" value="PRK05254.1-2"/>
    <property type="match status" value="1"/>
</dbReference>
<evidence type="ECO:0000256" key="5">
    <source>
        <dbReference type="ARBA" id="ARBA00018429"/>
    </source>
</evidence>
<keyword evidence="14" id="KW-1185">Reference proteome</keyword>
<dbReference type="CDD" id="cd10027">
    <property type="entry name" value="UDG-F1-like"/>
    <property type="match status" value="1"/>
</dbReference>
<name>V6IWV2_9BACL</name>
<feature type="domain" description="Uracil-DNA glycosylase-like" evidence="12">
    <location>
        <begin position="81"/>
        <end position="241"/>
    </location>
</feature>
<dbReference type="InterPro" id="IPR036895">
    <property type="entry name" value="Uracil-DNA_glycosylase-like_sf"/>
</dbReference>
<dbReference type="SMART" id="SM00986">
    <property type="entry name" value="UDG"/>
    <property type="match status" value="1"/>
</dbReference>
<keyword evidence="9" id="KW-0963">Cytoplasm</keyword>
<dbReference type="eggNOG" id="COG0692">
    <property type="taxonomic scope" value="Bacteria"/>
</dbReference>
<dbReference type="InterPro" id="IPR002043">
    <property type="entry name" value="UDG_fam1"/>
</dbReference>
<dbReference type="GO" id="GO:0097510">
    <property type="term" value="P:base-excision repair, AP site formation via deaminated base removal"/>
    <property type="evidence" value="ECO:0007669"/>
    <property type="project" value="TreeGrafter"/>
</dbReference>
<dbReference type="PANTHER" id="PTHR11264:SF0">
    <property type="entry name" value="URACIL-DNA GLYCOSYLASE"/>
    <property type="match status" value="1"/>
</dbReference>
<evidence type="ECO:0000256" key="10">
    <source>
        <dbReference type="PROSITE-ProRule" id="PRU10072"/>
    </source>
</evidence>
<dbReference type="NCBIfam" id="TIGR00628">
    <property type="entry name" value="ung"/>
    <property type="match status" value="1"/>
</dbReference>
<dbReference type="STRING" id="1395513.P343_09075"/>
<evidence type="ECO:0000256" key="7">
    <source>
        <dbReference type="ARBA" id="ARBA00022801"/>
    </source>
</evidence>
<sequence length="263" mass="30494">METDLLETFIDKKIEAGGQWLFHKSERCTNVGKHILKNDWEPLLEPEFEKDYYQKLRQFLKEEYSSQTVYPDMYDLFNALNYTPYEKVKVVILGQDPYHEPGQAHGLSFSVMPGVRQPPSLQNIFKELRDDLSCTIPNHGCLIEWARQGVLLLNTVLSVRRGAANSHKGMGWEQFTDAVIRDLNDRDQPIVFILWGRHAQTKEELITNKRHFIIKSPHPSPFSARYGFFGSHPFSRTNQYLEQAGAEPINWQVSIEEPDLSKV</sequence>
<dbReference type="NCBIfam" id="NF003592">
    <property type="entry name" value="PRK05254.1-5"/>
    <property type="match status" value="1"/>
</dbReference>
<evidence type="ECO:0000256" key="3">
    <source>
        <dbReference type="ARBA" id="ARBA00008184"/>
    </source>
</evidence>
<dbReference type="Gene3D" id="3.40.470.10">
    <property type="entry name" value="Uracil-DNA glycosylase-like domain"/>
    <property type="match status" value="1"/>
</dbReference>
<keyword evidence="6 9" id="KW-0227">DNA damage</keyword>
<dbReference type="InterPro" id="IPR018085">
    <property type="entry name" value="Ura-DNA_Glyclase_AS"/>
</dbReference>
<dbReference type="PROSITE" id="PS00130">
    <property type="entry name" value="U_DNA_GLYCOSYLASE"/>
    <property type="match status" value="1"/>
</dbReference>
<evidence type="ECO:0000313" key="13">
    <source>
        <dbReference type="EMBL" id="EST11808.1"/>
    </source>
</evidence>
<dbReference type="Proteomes" id="UP000018296">
    <property type="component" value="Unassembled WGS sequence"/>
</dbReference>
<dbReference type="EMBL" id="AWTC01000008">
    <property type="protein sequence ID" value="EST11808.1"/>
    <property type="molecule type" value="Genomic_DNA"/>
</dbReference>
<feature type="active site" description="Proton acceptor" evidence="9 10">
    <location>
        <position position="96"/>
    </location>
</feature>
<dbReference type="PANTHER" id="PTHR11264">
    <property type="entry name" value="URACIL-DNA GLYCOSYLASE"/>
    <property type="match status" value="1"/>
</dbReference>
<evidence type="ECO:0000313" key="14">
    <source>
        <dbReference type="Proteomes" id="UP000018296"/>
    </source>
</evidence>
<comment type="subcellular location">
    <subcellularLocation>
        <location evidence="9">Cytoplasm</location>
    </subcellularLocation>
</comment>
<protein>
    <recommendedName>
        <fullName evidence="5 9">Uracil-DNA glycosylase</fullName>
        <shortName evidence="9">UDG</shortName>
        <ecNumber evidence="4 9">3.2.2.27</ecNumber>
    </recommendedName>
</protein>
<evidence type="ECO:0000256" key="2">
    <source>
        <dbReference type="ARBA" id="ARBA00002631"/>
    </source>
</evidence>
<dbReference type="InterPro" id="IPR005122">
    <property type="entry name" value="Uracil-DNA_glycosylase-like"/>
</dbReference>
<evidence type="ECO:0000256" key="11">
    <source>
        <dbReference type="RuleBase" id="RU003780"/>
    </source>
</evidence>
<comment type="function">
    <text evidence="2 9 11">Excises uracil residues from the DNA which can arise as a result of misincorporation of dUMP residues by DNA polymerase or due to deamination of cytosine.</text>
</comment>
<comment type="catalytic activity">
    <reaction evidence="1 9 11">
        <text>Hydrolyzes single-stranded DNA or mismatched double-stranded DNA and polynucleotides, releasing free uracil.</text>
        <dbReference type="EC" id="3.2.2.27"/>
    </reaction>
</comment>
<dbReference type="GO" id="GO:0004844">
    <property type="term" value="F:uracil DNA N-glycosylase activity"/>
    <property type="evidence" value="ECO:0007669"/>
    <property type="project" value="UniProtKB-UniRule"/>
</dbReference>
<evidence type="ECO:0000256" key="1">
    <source>
        <dbReference type="ARBA" id="ARBA00001400"/>
    </source>
</evidence>
<evidence type="ECO:0000259" key="12">
    <source>
        <dbReference type="SMART" id="SM00986"/>
    </source>
</evidence>
<evidence type="ECO:0000256" key="4">
    <source>
        <dbReference type="ARBA" id="ARBA00012030"/>
    </source>
</evidence>
<evidence type="ECO:0000256" key="9">
    <source>
        <dbReference type="HAMAP-Rule" id="MF_00148"/>
    </source>
</evidence>
<evidence type="ECO:0000256" key="6">
    <source>
        <dbReference type="ARBA" id="ARBA00022763"/>
    </source>
</evidence>
<dbReference type="SMART" id="SM00987">
    <property type="entry name" value="UreE_C"/>
    <property type="match status" value="1"/>
</dbReference>
<dbReference type="GO" id="GO:0005737">
    <property type="term" value="C:cytoplasm"/>
    <property type="evidence" value="ECO:0007669"/>
    <property type="project" value="UniProtKB-SubCell"/>
</dbReference>
<dbReference type="EC" id="3.2.2.27" evidence="4 9"/>
<proteinExistence type="inferred from homology"/>
<organism evidence="13 14">
    <name type="scientific">Sporolactobacillus laevolacticus DSM 442</name>
    <dbReference type="NCBI Taxonomy" id="1395513"/>
    <lineage>
        <taxon>Bacteria</taxon>
        <taxon>Bacillati</taxon>
        <taxon>Bacillota</taxon>
        <taxon>Bacilli</taxon>
        <taxon>Bacillales</taxon>
        <taxon>Sporolactobacillaceae</taxon>
        <taxon>Sporolactobacillus</taxon>
    </lineage>
</organism>
<comment type="caution">
    <text evidence="13">The sequence shown here is derived from an EMBL/GenBank/DDBJ whole genome shotgun (WGS) entry which is preliminary data.</text>
</comment>
<accession>V6IWV2</accession>
<dbReference type="AlphaFoldDB" id="V6IWV2"/>
<keyword evidence="8 9" id="KW-0234">DNA repair</keyword>
<dbReference type="PATRIC" id="fig|1395513.3.peg.1829"/>
<evidence type="ECO:0000256" key="8">
    <source>
        <dbReference type="ARBA" id="ARBA00023204"/>
    </source>
</evidence>
<keyword evidence="7 9" id="KW-0378">Hydrolase</keyword>
<dbReference type="SUPFAM" id="SSF52141">
    <property type="entry name" value="Uracil-DNA glycosylase-like"/>
    <property type="match status" value="1"/>
</dbReference>
<dbReference type="NCBIfam" id="NF003588">
    <property type="entry name" value="PRK05254.1-1"/>
    <property type="match status" value="1"/>
</dbReference>
<comment type="similarity">
    <text evidence="3 9 11">Belongs to the uracil-DNA glycosylase (UDG) superfamily. UNG family.</text>
</comment>
<reference evidence="13 14" key="1">
    <citation type="journal article" date="2013" name="Genome Announc.">
        <title>Genome Sequence of Sporolactobacillus laevolacticus DSM442, an Efficient Polymer-Grade D-Lactate Producer from Agricultural Waste Cottonseed as a Nitrogen Source.</title>
        <authorList>
            <person name="Wang H."/>
            <person name="Wang L."/>
            <person name="Ju J."/>
            <person name="Yu B."/>
            <person name="Ma Y."/>
        </authorList>
    </citation>
    <scope>NUCLEOTIDE SEQUENCE [LARGE SCALE GENOMIC DNA]</scope>
    <source>
        <strain evidence="13 14">DSM 442</strain>
    </source>
</reference>
<dbReference type="HAMAP" id="MF_00148">
    <property type="entry name" value="UDG"/>
    <property type="match status" value="1"/>
</dbReference>